<keyword evidence="2" id="KW-1185">Reference proteome</keyword>
<sequence>MPSVRRGFGAKHGGFTARAEQLHVQQHVGMLGDTGDAAEAWRKRPGMLGWTENVAQGKTRRDRATP</sequence>
<accession>A0A2P5HHY5</accession>
<organism evidence="1 2">
    <name type="scientific">Diaporthe helianthi</name>
    <dbReference type="NCBI Taxonomy" id="158607"/>
    <lineage>
        <taxon>Eukaryota</taxon>
        <taxon>Fungi</taxon>
        <taxon>Dikarya</taxon>
        <taxon>Ascomycota</taxon>
        <taxon>Pezizomycotina</taxon>
        <taxon>Sordariomycetes</taxon>
        <taxon>Sordariomycetidae</taxon>
        <taxon>Diaporthales</taxon>
        <taxon>Diaporthaceae</taxon>
        <taxon>Diaporthe</taxon>
    </lineage>
</organism>
<reference evidence="1" key="1">
    <citation type="submission" date="2017-09" db="EMBL/GenBank/DDBJ databases">
        <title>Polyketide synthases of a Diaporthe helianthi virulent isolate.</title>
        <authorList>
            <person name="Baroncelli R."/>
        </authorList>
    </citation>
    <scope>NUCLEOTIDE SEQUENCE [LARGE SCALE GENOMIC DNA]</scope>
    <source>
        <strain evidence="1">7/96</strain>
    </source>
</reference>
<name>A0A2P5HHY5_DIAHE</name>
<dbReference type="Proteomes" id="UP000094444">
    <property type="component" value="Unassembled WGS sequence"/>
</dbReference>
<comment type="caution">
    <text evidence="1">The sequence shown here is derived from an EMBL/GenBank/DDBJ whole genome shotgun (WGS) entry which is preliminary data.</text>
</comment>
<dbReference type="AlphaFoldDB" id="A0A2P5HHY5"/>
<proteinExistence type="predicted"/>
<dbReference type="EMBL" id="MAVT02001951">
    <property type="protein sequence ID" value="POS69856.1"/>
    <property type="molecule type" value="Genomic_DNA"/>
</dbReference>
<gene>
    <name evidence="1" type="ORF">DHEL01_v211748</name>
</gene>
<dbReference type="InParanoid" id="A0A2P5HHY5"/>
<evidence type="ECO:0000313" key="2">
    <source>
        <dbReference type="Proteomes" id="UP000094444"/>
    </source>
</evidence>
<protein>
    <submittedName>
        <fullName evidence="1">Uncharacterized protein</fullName>
    </submittedName>
</protein>
<evidence type="ECO:0000313" key="1">
    <source>
        <dbReference type="EMBL" id="POS69856.1"/>
    </source>
</evidence>